<evidence type="ECO:0000259" key="2">
    <source>
        <dbReference type="Pfam" id="PF00534"/>
    </source>
</evidence>
<evidence type="ECO:0000259" key="3">
    <source>
        <dbReference type="Pfam" id="PF13439"/>
    </source>
</evidence>
<dbReference type="PANTHER" id="PTHR46401:SF2">
    <property type="entry name" value="GLYCOSYLTRANSFERASE WBBK-RELATED"/>
    <property type="match status" value="1"/>
</dbReference>
<name>A0A2H0W3D8_9BACT</name>
<sequence>MKIGIDASRANKQNKTGVEWYSYHLIQELKKITPADIQVLLYTNEKLQGGLENCPSNFKERVLNWPPKYLWTQIRLALELFLNPPDALFVPAHTIPFWPITRKTKVYVTVHDVGFKRYPNLYKKIQYYYHDLTMKVIKRRADKIITISDFSKQEIMDLYGVKAEKIVVISLGYDREKYNQDVVVSHDILTKYKITQPYVLYVGRLEKKKNIGNLVKAFAYAKASNHDLKLVLAGNAGNEYEVIKNIIAEHKLENEIILPGYIAEVDLPAVIKMAEVFMFPTLYEGFGLPILQAMAVGTPVITSDIEPHRSISGGCAVLVNPKNSKYMAQQINKIIKDWEFASDLKSAGLDRVQSFSWSKTAQDTLAVIK</sequence>
<dbReference type="AlphaFoldDB" id="A0A2H0W3D8"/>
<comment type="caution">
    <text evidence="4">The sequence shown here is derived from an EMBL/GenBank/DDBJ whole genome shotgun (WGS) entry which is preliminary data.</text>
</comment>
<keyword evidence="1" id="KW-0808">Transferase</keyword>
<feature type="domain" description="Glycosyltransferase subfamily 4-like N-terminal" evidence="3">
    <location>
        <begin position="17"/>
        <end position="176"/>
    </location>
</feature>
<gene>
    <name evidence="4" type="ORF">COT80_03895</name>
</gene>
<dbReference type="CDD" id="cd03809">
    <property type="entry name" value="GT4_MtfB-like"/>
    <property type="match status" value="1"/>
</dbReference>
<dbReference type="GO" id="GO:0016757">
    <property type="term" value="F:glycosyltransferase activity"/>
    <property type="evidence" value="ECO:0007669"/>
    <property type="project" value="InterPro"/>
</dbReference>
<dbReference type="InterPro" id="IPR028098">
    <property type="entry name" value="Glyco_trans_4-like_N"/>
</dbReference>
<dbReference type="PANTHER" id="PTHR46401">
    <property type="entry name" value="GLYCOSYLTRANSFERASE WBBK-RELATED"/>
    <property type="match status" value="1"/>
</dbReference>
<evidence type="ECO:0000313" key="4">
    <source>
        <dbReference type="EMBL" id="PIS05883.1"/>
    </source>
</evidence>
<evidence type="ECO:0000256" key="1">
    <source>
        <dbReference type="ARBA" id="ARBA00022679"/>
    </source>
</evidence>
<dbReference type="EMBL" id="PEZY01000012">
    <property type="protein sequence ID" value="PIS05883.1"/>
    <property type="molecule type" value="Genomic_DNA"/>
</dbReference>
<feature type="domain" description="Glycosyl transferase family 1" evidence="2">
    <location>
        <begin position="195"/>
        <end position="348"/>
    </location>
</feature>
<evidence type="ECO:0008006" key="6">
    <source>
        <dbReference type="Google" id="ProtNLM"/>
    </source>
</evidence>
<evidence type="ECO:0000313" key="5">
    <source>
        <dbReference type="Proteomes" id="UP000229056"/>
    </source>
</evidence>
<accession>A0A2H0W3D8</accession>
<protein>
    <recommendedName>
        <fullName evidence="6">Glycosyltransferase family 1 protein</fullName>
    </recommendedName>
</protein>
<dbReference type="Proteomes" id="UP000229056">
    <property type="component" value="Unassembled WGS sequence"/>
</dbReference>
<dbReference type="InterPro" id="IPR001296">
    <property type="entry name" value="Glyco_trans_1"/>
</dbReference>
<dbReference type="GO" id="GO:0009103">
    <property type="term" value="P:lipopolysaccharide biosynthetic process"/>
    <property type="evidence" value="ECO:0007669"/>
    <property type="project" value="TreeGrafter"/>
</dbReference>
<dbReference type="Gene3D" id="3.40.50.2000">
    <property type="entry name" value="Glycogen Phosphorylase B"/>
    <property type="match status" value="2"/>
</dbReference>
<dbReference type="Pfam" id="PF00534">
    <property type="entry name" value="Glycos_transf_1"/>
    <property type="match status" value="1"/>
</dbReference>
<organism evidence="4 5">
    <name type="scientific">Candidatus Buchananbacteria bacterium CG10_big_fil_rev_8_21_14_0_10_33_19</name>
    <dbReference type="NCBI Taxonomy" id="1974525"/>
    <lineage>
        <taxon>Bacteria</taxon>
        <taxon>Candidatus Buchananiibacteriota</taxon>
    </lineage>
</organism>
<reference evidence="5" key="1">
    <citation type="submission" date="2017-09" db="EMBL/GenBank/DDBJ databases">
        <title>Depth-based differentiation of microbial function through sediment-hosted aquifers and enrichment of novel symbionts in the deep terrestrial subsurface.</title>
        <authorList>
            <person name="Probst A.J."/>
            <person name="Ladd B."/>
            <person name="Jarett J.K."/>
            <person name="Geller-Mcgrath D.E."/>
            <person name="Sieber C.M.K."/>
            <person name="Emerson J.B."/>
            <person name="Anantharaman K."/>
            <person name="Thomas B.C."/>
            <person name="Malmstrom R."/>
            <person name="Stieglmeier M."/>
            <person name="Klingl A."/>
            <person name="Woyke T."/>
            <person name="Ryan C.M."/>
            <person name="Banfield J.F."/>
        </authorList>
    </citation>
    <scope>NUCLEOTIDE SEQUENCE [LARGE SCALE GENOMIC DNA]</scope>
</reference>
<dbReference type="SUPFAM" id="SSF53756">
    <property type="entry name" value="UDP-Glycosyltransferase/glycogen phosphorylase"/>
    <property type="match status" value="1"/>
</dbReference>
<proteinExistence type="predicted"/>
<dbReference type="Pfam" id="PF13439">
    <property type="entry name" value="Glyco_transf_4"/>
    <property type="match status" value="1"/>
</dbReference>